<feature type="transmembrane region" description="Helical" evidence="1">
    <location>
        <begin position="152"/>
        <end position="174"/>
    </location>
</feature>
<evidence type="ECO:0000313" key="4">
    <source>
        <dbReference type="Proteomes" id="UP000014760"/>
    </source>
</evidence>
<dbReference type="AlphaFoldDB" id="R7UFW2"/>
<name>R7UFW2_CAPTE</name>
<sequence>MSLMQNLCIIYEGPGGKNYPPDRIKDLIVREYDQELFTVTLEWTAVGEQADLGTASEYELRYGLNGADIQNNFLNMTLVLNEMIINGADLKDPRPSGQREVFKIDLPSAPDYYSFGVIAIDKKMRYSKSKISNVAGVSFKIHTTSDQSYKTYIVIGCASFLFVALITICIVGLIKCGPAEQPKERIYVNVK</sequence>
<evidence type="ECO:0000313" key="3">
    <source>
        <dbReference type="EnsemblMetazoa" id="CapteP192770"/>
    </source>
</evidence>
<reference evidence="4" key="1">
    <citation type="submission" date="2012-12" db="EMBL/GenBank/DDBJ databases">
        <authorList>
            <person name="Hellsten U."/>
            <person name="Grimwood J."/>
            <person name="Chapman J.A."/>
            <person name="Shapiro H."/>
            <person name="Aerts A."/>
            <person name="Otillar R.P."/>
            <person name="Terry A.Y."/>
            <person name="Boore J.L."/>
            <person name="Simakov O."/>
            <person name="Marletaz F."/>
            <person name="Cho S.-J."/>
            <person name="Edsinger-Gonzales E."/>
            <person name="Havlak P."/>
            <person name="Kuo D.-H."/>
            <person name="Larsson T."/>
            <person name="Lv J."/>
            <person name="Arendt D."/>
            <person name="Savage R."/>
            <person name="Osoegawa K."/>
            <person name="de Jong P."/>
            <person name="Lindberg D.R."/>
            <person name="Seaver E.C."/>
            <person name="Weisblat D.A."/>
            <person name="Putnam N.H."/>
            <person name="Grigoriev I.V."/>
            <person name="Rokhsar D.S."/>
        </authorList>
    </citation>
    <scope>NUCLEOTIDE SEQUENCE</scope>
    <source>
        <strain evidence="4">I ESC-2004</strain>
    </source>
</reference>
<keyword evidence="1" id="KW-0812">Transmembrane</keyword>
<protein>
    <recommendedName>
        <fullName evidence="5">Fibronectin type-III domain-containing protein</fullName>
    </recommendedName>
</protein>
<dbReference type="EnsemblMetazoa" id="CapteT192770">
    <property type="protein sequence ID" value="CapteP192770"/>
    <property type="gene ID" value="CapteG192770"/>
</dbReference>
<evidence type="ECO:0000256" key="1">
    <source>
        <dbReference type="SAM" id="Phobius"/>
    </source>
</evidence>
<reference evidence="3" key="3">
    <citation type="submission" date="2015-06" db="UniProtKB">
        <authorList>
            <consortium name="EnsemblMetazoa"/>
        </authorList>
    </citation>
    <scope>IDENTIFICATION</scope>
</reference>
<dbReference type="HOGENOM" id="CLU_1422709_0_0_1"/>
<keyword evidence="1" id="KW-1133">Transmembrane helix</keyword>
<accession>R7UFW2</accession>
<keyword evidence="4" id="KW-1185">Reference proteome</keyword>
<dbReference type="EMBL" id="KB304280">
    <property type="protein sequence ID" value="ELU02177.1"/>
    <property type="molecule type" value="Genomic_DNA"/>
</dbReference>
<reference evidence="2 4" key="2">
    <citation type="journal article" date="2013" name="Nature">
        <title>Insights into bilaterian evolution from three spiralian genomes.</title>
        <authorList>
            <person name="Simakov O."/>
            <person name="Marletaz F."/>
            <person name="Cho S.J."/>
            <person name="Edsinger-Gonzales E."/>
            <person name="Havlak P."/>
            <person name="Hellsten U."/>
            <person name="Kuo D.H."/>
            <person name="Larsson T."/>
            <person name="Lv J."/>
            <person name="Arendt D."/>
            <person name="Savage R."/>
            <person name="Osoegawa K."/>
            <person name="de Jong P."/>
            <person name="Grimwood J."/>
            <person name="Chapman J.A."/>
            <person name="Shapiro H."/>
            <person name="Aerts A."/>
            <person name="Otillar R.P."/>
            <person name="Terry A.Y."/>
            <person name="Boore J.L."/>
            <person name="Grigoriev I.V."/>
            <person name="Lindberg D.R."/>
            <person name="Seaver E.C."/>
            <person name="Weisblat D.A."/>
            <person name="Putnam N.H."/>
            <person name="Rokhsar D.S."/>
        </authorList>
    </citation>
    <scope>NUCLEOTIDE SEQUENCE</scope>
    <source>
        <strain evidence="2 4">I ESC-2004</strain>
    </source>
</reference>
<dbReference type="Proteomes" id="UP000014760">
    <property type="component" value="Unassembled WGS sequence"/>
</dbReference>
<proteinExistence type="predicted"/>
<organism evidence="2">
    <name type="scientific">Capitella teleta</name>
    <name type="common">Polychaete worm</name>
    <dbReference type="NCBI Taxonomy" id="283909"/>
    <lineage>
        <taxon>Eukaryota</taxon>
        <taxon>Metazoa</taxon>
        <taxon>Spiralia</taxon>
        <taxon>Lophotrochozoa</taxon>
        <taxon>Annelida</taxon>
        <taxon>Polychaeta</taxon>
        <taxon>Sedentaria</taxon>
        <taxon>Scolecida</taxon>
        <taxon>Capitellidae</taxon>
        <taxon>Capitella</taxon>
    </lineage>
</organism>
<dbReference type="STRING" id="283909.R7UFW2"/>
<dbReference type="OrthoDB" id="10021899at2759"/>
<gene>
    <name evidence="2" type="ORF">CAPTEDRAFT_192770</name>
</gene>
<evidence type="ECO:0000313" key="2">
    <source>
        <dbReference type="EMBL" id="ELU02177.1"/>
    </source>
</evidence>
<keyword evidence="1" id="KW-0472">Membrane</keyword>
<dbReference type="EMBL" id="AMQN01046268">
    <property type="status" value="NOT_ANNOTATED_CDS"/>
    <property type="molecule type" value="Genomic_DNA"/>
</dbReference>
<evidence type="ECO:0008006" key="5">
    <source>
        <dbReference type="Google" id="ProtNLM"/>
    </source>
</evidence>